<dbReference type="Pfam" id="PF07501">
    <property type="entry name" value="G5"/>
    <property type="match status" value="1"/>
</dbReference>
<keyword evidence="3" id="KW-0614">Plasmid</keyword>
<dbReference type="PANTHER" id="PTHR39160:SF4">
    <property type="entry name" value="RESUSCITATION-PROMOTING FACTOR RPFB"/>
    <property type="match status" value="1"/>
</dbReference>
<dbReference type="AlphaFoldDB" id="A0ABD8B309"/>
<dbReference type="InterPro" id="IPR007137">
    <property type="entry name" value="DUF348"/>
</dbReference>
<dbReference type="InterPro" id="IPR051933">
    <property type="entry name" value="Resuscitation_pf_RpfB"/>
</dbReference>
<protein>
    <submittedName>
        <fullName evidence="3">3D domain-containing protein</fullName>
    </submittedName>
</protein>
<evidence type="ECO:0000256" key="1">
    <source>
        <dbReference type="ARBA" id="ARBA00022729"/>
    </source>
</evidence>
<feature type="domain" description="G5" evidence="2">
    <location>
        <begin position="98"/>
        <end position="178"/>
    </location>
</feature>
<keyword evidence="1" id="KW-0732">Signal</keyword>
<dbReference type="CDD" id="cd14667">
    <property type="entry name" value="3D_containing_proteins"/>
    <property type="match status" value="1"/>
</dbReference>
<evidence type="ECO:0000259" key="2">
    <source>
        <dbReference type="PROSITE" id="PS51109"/>
    </source>
</evidence>
<dbReference type="PROSITE" id="PS51109">
    <property type="entry name" value="G5"/>
    <property type="match status" value="1"/>
</dbReference>
<dbReference type="SMART" id="SM01208">
    <property type="entry name" value="G5"/>
    <property type="match status" value="1"/>
</dbReference>
<dbReference type="Pfam" id="PF06725">
    <property type="entry name" value="3D"/>
    <property type="match status" value="1"/>
</dbReference>
<dbReference type="Gene3D" id="2.20.230.10">
    <property type="entry name" value="Resuscitation-promoting factor rpfb"/>
    <property type="match status" value="1"/>
</dbReference>
<name>A0ABD8B309_PAEAM</name>
<dbReference type="InterPro" id="IPR036908">
    <property type="entry name" value="RlpA-like_sf"/>
</dbReference>
<accession>A0ABD8B309</accession>
<dbReference type="InterPro" id="IPR059180">
    <property type="entry name" value="3D_YorM"/>
</dbReference>
<dbReference type="GeneID" id="93479990"/>
<organism evidence="3 4">
    <name type="scientific">Paenibacillus amylolyticus</name>
    <dbReference type="NCBI Taxonomy" id="1451"/>
    <lineage>
        <taxon>Bacteria</taxon>
        <taxon>Bacillati</taxon>
        <taxon>Bacillota</taxon>
        <taxon>Bacilli</taxon>
        <taxon>Bacillales</taxon>
        <taxon>Paenibacillaceae</taxon>
        <taxon>Paenibacillus</taxon>
    </lineage>
</organism>
<proteinExistence type="predicted"/>
<sequence>MYYRRTKKWLIALAISVPILSGSSLVYILQTEKQQNIGSLQLPKYRVVVMSDNHNTTVDTHAETVGEVLTQLNIKLGNQDIVEPAATVKLTSNTQIRVTRLAKSEKEYEEEIPYTIVKYNDPDLFIGEEKVIQQGIPGKEIVSRSTVLENGQVSLEHERSRRVIHPYTPEVIAVGTRVPEPKVEYNYTDVIENIAATEDDNINQPQEGSIVLVENKKKITTIEERPVEYKFILEEVELTAFTAGVESTGKDRGHPQYGITASGATVEEGRTIAVDPSVIPMGWWVYIEGVGYRKAEDTGSAVKGNIIDVFIEDLDSAILFGRQKNKKVYVIGPNKPK</sequence>
<dbReference type="PANTHER" id="PTHR39160">
    <property type="entry name" value="CELL WALL-BINDING PROTEIN YOCH"/>
    <property type="match status" value="1"/>
</dbReference>
<dbReference type="RefSeq" id="WP_338709172.1">
    <property type="nucleotide sequence ID" value="NZ_CP145893.1"/>
</dbReference>
<gene>
    <name evidence="3" type="ORF">V6668_30955</name>
</gene>
<dbReference type="Pfam" id="PF03990">
    <property type="entry name" value="DUF348"/>
    <property type="match status" value="1"/>
</dbReference>
<evidence type="ECO:0000313" key="4">
    <source>
        <dbReference type="Proteomes" id="UP001364764"/>
    </source>
</evidence>
<dbReference type="EMBL" id="CP145893">
    <property type="protein sequence ID" value="WWP24070.1"/>
    <property type="molecule type" value="Genomic_DNA"/>
</dbReference>
<dbReference type="SUPFAM" id="SSF50685">
    <property type="entry name" value="Barwin-like endoglucanases"/>
    <property type="match status" value="1"/>
</dbReference>
<dbReference type="Gene3D" id="2.40.40.10">
    <property type="entry name" value="RlpA-like domain"/>
    <property type="match status" value="1"/>
</dbReference>
<dbReference type="Proteomes" id="UP001364764">
    <property type="component" value="Plasmid pY5S7-1"/>
</dbReference>
<dbReference type="InterPro" id="IPR010611">
    <property type="entry name" value="3D_dom"/>
</dbReference>
<evidence type="ECO:0000313" key="3">
    <source>
        <dbReference type="EMBL" id="WWP24070.1"/>
    </source>
</evidence>
<geneLocation type="plasmid" evidence="3 4">
    <name>pY5S7-1</name>
</geneLocation>
<reference evidence="3 4" key="1">
    <citation type="submission" date="2024-02" db="EMBL/GenBank/DDBJ databases">
        <title>Complete sequences of two Paenibacillus sp. strains and one Lysinibacillus strain isolated from the environment on STAA medium highlight biotechnological potential.</title>
        <authorList>
            <person name="Attere S.A."/>
            <person name="Piche L.C."/>
            <person name="Intertaglia L."/>
            <person name="Lami R."/>
            <person name="Charette S.J."/>
            <person name="Vincent A.T."/>
        </authorList>
    </citation>
    <scope>NUCLEOTIDE SEQUENCE [LARGE SCALE GENOMIC DNA]</scope>
    <source>
        <strain evidence="3 4">Y5S-7</strain>
        <plasmid evidence="3 4">pY5S7-1</plasmid>
    </source>
</reference>
<dbReference type="InterPro" id="IPR011098">
    <property type="entry name" value="G5_dom"/>
</dbReference>